<accession>A0A9X2HRC0</accession>
<keyword evidence="2" id="KW-1185">Reference proteome</keyword>
<dbReference type="EMBL" id="JAMLDX010000015">
    <property type="protein sequence ID" value="MCP3732154.1"/>
    <property type="molecule type" value="Genomic_DNA"/>
</dbReference>
<dbReference type="RefSeq" id="WP_254295339.1">
    <property type="nucleotide sequence ID" value="NZ_JAMLDX010000015.1"/>
</dbReference>
<evidence type="ECO:0008006" key="3">
    <source>
        <dbReference type="Google" id="ProtNLM"/>
    </source>
</evidence>
<evidence type="ECO:0000313" key="1">
    <source>
        <dbReference type="EMBL" id="MCP3732154.1"/>
    </source>
</evidence>
<proteinExistence type="predicted"/>
<organism evidence="1 2">
    <name type="scientific">Sphingomonas tagetis</name>
    <dbReference type="NCBI Taxonomy" id="2949092"/>
    <lineage>
        <taxon>Bacteria</taxon>
        <taxon>Pseudomonadati</taxon>
        <taxon>Pseudomonadota</taxon>
        <taxon>Alphaproteobacteria</taxon>
        <taxon>Sphingomonadales</taxon>
        <taxon>Sphingomonadaceae</taxon>
        <taxon>Sphingomonas</taxon>
    </lineage>
</organism>
<evidence type="ECO:0000313" key="2">
    <source>
        <dbReference type="Proteomes" id="UP001139451"/>
    </source>
</evidence>
<comment type="caution">
    <text evidence="1">The sequence shown here is derived from an EMBL/GenBank/DDBJ whole genome shotgun (WGS) entry which is preliminary data.</text>
</comment>
<dbReference type="Proteomes" id="UP001139451">
    <property type="component" value="Unassembled WGS sequence"/>
</dbReference>
<dbReference type="AlphaFoldDB" id="A0A9X2HRC0"/>
<reference evidence="1" key="1">
    <citation type="submission" date="2022-05" db="EMBL/GenBank/DDBJ databases">
        <title>Sphingomonas sp. strain MG17 Genome sequencing and assembly.</title>
        <authorList>
            <person name="Kim I."/>
        </authorList>
    </citation>
    <scope>NUCLEOTIDE SEQUENCE</scope>
    <source>
        <strain evidence="1">MG17</strain>
    </source>
</reference>
<protein>
    <recommendedName>
        <fullName evidence="3">PemK-like, MazF-like toxin of type II toxin-antitoxin system</fullName>
    </recommendedName>
</protein>
<sequence>MKPSSALPKPGEVINYSYLWEYEYRGGRDEGVKDRPVAVVIVTRSADGFDQLFVVPFTTSPPSRDQTAIEVPPAVRAQLRLKAERSWIVVSEWNRFTWPGYDIRPVRKGAPGVSYGFLPAGLFERVRKAILAVGVGRPVDRDD</sequence>
<gene>
    <name evidence="1" type="ORF">M9978_17160</name>
</gene>
<name>A0A9X2HRC0_9SPHN</name>